<organism evidence="3 4">
    <name type="scientific">Linum tenue</name>
    <dbReference type="NCBI Taxonomy" id="586396"/>
    <lineage>
        <taxon>Eukaryota</taxon>
        <taxon>Viridiplantae</taxon>
        <taxon>Streptophyta</taxon>
        <taxon>Embryophyta</taxon>
        <taxon>Tracheophyta</taxon>
        <taxon>Spermatophyta</taxon>
        <taxon>Magnoliopsida</taxon>
        <taxon>eudicotyledons</taxon>
        <taxon>Gunneridae</taxon>
        <taxon>Pentapetalae</taxon>
        <taxon>rosids</taxon>
        <taxon>fabids</taxon>
        <taxon>Malpighiales</taxon>
        <taxon>Linaceae</taxon>
        <taxon>Linum</taxon>
    </lineage>
</organism>
<name>A0AAV0P3B2_9ROSI</name>
<proteinExistence type="predicted"/>
<dbReference type="Proteomes" id="UP001154282">
    <property type="component" value="Unassembled WGS sequence"/>
</dbReference>
<evidence type="ECO:0000313" key="3">
    <source>
        <dbReference type="EMBL" id="CAI0465494.1"/>
    </source>
</evidence>
<reference evidence="3" key="1">
    <citation type="submission" date="2022-08" db="EMBL/GenBank/DDBJ databases">
        <authorList>
            <person name="Gutierrez-Valencia J."/>
        </authorList>
    </citation>
    <scope>NUCLEOTIDE SEQUENCE</scope>
</reference>
<dbReference type="AlphaFoldDB" id="A0AAV0P3B2"/>
<dbReference type="GO" id="GO:0005886">
    <property type="term" value="C:plasma membrane"/>
    <property type="evidence" value="ECO:0007669"/>
    <property type="project" value="TreeGrafter"/>
</dbReference>
<dbReference type="InterPro" id="IPR038107">
    <property type="entry name" value="Glycos_transf_N_sf"/>
</dbReference>
<dbReference type="Pfam" id="PF04413">
    <property type="entry name" value="Glycos_transf_N"/>
    <property type="match status" value="1"/>
</dbReference>
<evidence type="ECO:0000259" key="2">
    <source>
        <dbReference type="Pfam" id="PF04413"/>
    </source>
</evidence>
<keyword evidence="4" id="KW-1185">Reference proteome</keyword>
<sequence length="76" mass="8382">MTTTTMSSYKVLENDLPSCALHQFCPVDTPAAIDAFVCYWKPSAVILLESEMWPNLIMISSAKGVSYELSIHPCAL</sequence>
<dbReference type="PANTHER" id="PTHR42755">
    <property type="entry name" value="3-DEOXY-MANNO-OCTULOSONATE CYTIDYLYLTRANSFERASE"/>
    <property type="match status" value="1"/>
</dbReference>
<keyword evidence="1" id="KW-0808">Transferase</keyword>
<evidence type="ECO:0000313" key="4">
    <source>
        <dbReference type="Proteomes" id="UP001154282"/>
    </source>
</evidence>
<gene>
    <name evidence="3" type="ORF">LITE_LOCUS36629</name>
</gene>
<dbReference type="PANTHER" id="PTHR42755:SF1">
    <property type="entry name" value="3-DEOXY-D-MANNO-OCTULOSONIC ACID TRANSFERASE, MITOCHONDRIAL-RELATED"/>
    <property type="match status" value="1"/>
</dbReference>
<dbReference type="Gene3D" id="3.40.50.11720">
    <property type="entry name" value="3-Deoxy-D-manno-octulosonic-acid transferase, N-terminal domain"/>
    <property type="match status" value="1"/>
</dbReference>
<protein>
    <recommendedName>
        <fullName evidence="2">3-deoxy-D-manno-octulosonic-acid transferase N-terminal domain-containing protein</fullName>
    </recommendedName>
</protein>
<evidence type="ECO:0000256" key="1">
    <source>
        <dbReference type="ARBA" id="ARBA00022679"/>
    </source>
</evidence>
<comment type="caution">
    <text evidence="3">The sequence shown here is derived from an EMBL/GenBank/DDBJ whole genome shotgun (WGS) entry which is preliminary data.</text>
</comment>
<dbReference type="GO" id="GO:0009245">
    <property type="term" value="P:lipid A biosynthetic process"/>
    <property type="evidence" value="ECO:0007669"/>
    <property type="project" value="TreeGrafter"/>
</dbReference>
<dbReference type="InterPro" id="IPR039901">
    <property type="entry name" value="Kdotransferase"/>
</dbReference>
<feature type="domain" description="3-deoxy-D-manno-octulosonic-acid transferase N-terminal" evidence="2">
    <location>
        <begin position="1"/>
        <end position="66"/>
    </location>
</feature>
<accession>A0AAV0P3B2</accession>
<dbReference type="InterPro" id="IPR007507">
    <property type="entry name" value="Glycos_transf_N"/>
</dbReference>
<dbReference type="GO" id="GO:0016740">
    <property type="term" value="F:transferase activity"/>
    <property type="evidence" value="ECO:0007669"/>
    <property type="project" value="UniProtKB-KW"/>
</dbReference>
<dbReference type="EMBL" id="CAMGYJ010000008">
    <property type="protein sequence ID" value="CAI0465494.1"/>
    <property type="molecule type" value="Genomic_DNA"/>
</dbReference>